<dbReference type="VEuPathDB" id="FungiDB:QG37_03418"/>
<organism evidence="8">
    <name type="scientific">Candidozyma auris</name>
    <name type="common">Yeast</name>
    <name type="synonym">Candida auris</name>
    <dbReference type="NCBI Taxonomy" id="498019"/>
    <lineage>
        <taxon>Eukaryota</taxon>
        <taxon>Fungi</taxon>
        <taxon>Dikarya</taxon>
        <taxon>Ascomycota</taxon>
        <taxon>Saccharomycotina</taxon>
        <taxon>Pichiomycetes</taxon>
        <taxon>Metschnikowiaceae</taxon>
        <taxon>Candidozyma</taxon>
    </lineage>
</organism>
<feature type="transmembrane region" description="Helical" evidence="6">
    <location>
        <begin position="12"/>
        <end position="33"/>
    </location>
</feature>
<dbReference type="VEuPathDB" id="FungiDB:CJJ07_000149"/>
<evidence type="ECO:0000313" key="8">
    <source>
        <dbReference type="EMBL" id="PIS55455.1"/>
    </source>
</evidence>
<gene>
    <name evidence="7" type="ORF">B9J08_00025</name>
    <name evidence="8" type="ORF">B9J08_001554</name>
</gene>
<accession>A0A510P6T2</accession>
<evidence type="ECO:0000256" key="5">
    <source>
        <dbReference type="SAM" id="MobiDB-lite"/>
    </source>
</evidence>
<dbReference type="VEuPathDB" id="FungiDB:B9J08_001554"/>
<feature type="transmembrane region" description="Helical" evidence="6">
    <location>
        <begin position="45"/>
        <end position="70"/>
    </location>
</feature>
<evidence type="ECO:0000256" key="1">
    <source>
        <dbReference type="ARBA" id="ARBA00004141"/>
    </source>
</evidence>
<keyword evidence="9" id="KW-1185">Reference proteome</keyword>
<dbReference type="GO" id="GO:0016020">
    <property type="term" value="C:membrane"/>
    <property type="evidence" value="ECO:0007669"/>
    <property type="project" value="UniProtKB-SubCell"/>
</dbReference>
<dbReference type="EMBL" id="PEKT02000004">
    <property type="protein sequence ID" value="PIS55455.1"/>
    <property type="molecule type" value="Genomic_DNA"/>
</dbReference>
<dbReference type="Proteomes" id="UP000230249">
    <property type="component" value="Unassembled WGS sequence"/>
</dbReference>
<dbReference type="VEuPathDB" id="FungiDB:CJJ09_001934"/>
<protein>
    <recommendedName>
        <fullName evidence="10">Derlin</fullName>
    </recommendedName>
</protein>
<evidence type="ECO:0000313" key="9">
    <source>
        <dbReference type="Proteomes" id="UP000230249"/>
    </source>
</evidence>
<comment type="caution">
    <text evidence="8">The sequence shown here is derived from an EMBL/GenBank/DDBJ whole genome shotgun (WGS) entry which is preliminary data.</text>
</comment>
<reference evidence="8 9" key="1">
    <citation type="journal article" date="2017" name="Clin. Infect. Dis.">
        <title>Simultaneous emergence of multidrug-resistant Candida auris on 3 continents confirmed by whole-genome sequencing and epidemiological analyses.</title>
        <authorList>
            <person name="Lockhart S.R."/>
            <person name="Etienne K.A."/>
            <person name="Vallabhaneni S."/>
            <person name="Farooqi J."/>
            <person name="Chowdhary A."/>
            <person name="Govender N.P."/>
            <person name="Colombo A.L."/>
            <person name="Calvo B."/>
            <person name="Cuomo C.A."/>
            <person name="Desjardins C.A."/>
            <person name="Berkow E.L."/>
            <person name="Castanheira M."/>
            <person name="Magobo R.E."/>
            <person name="Jabeen K."/>
            <person name="Asghar R.J."/>
            <person name="Meis J.F."/>
            <person name="Jackson B."/>
            <person name="Chiller T."/>
            <person name="Litvintseva A.P."/>
        </authorList>
    </citation>
    <scope>NUCLEOTIDE SEQUENCE [LARGE SCALE GENOMIC DNA]</scope>
    <source>
        <strain evidence="8 9">B8441</strain>
    </source>
</reference>
<reference evidence="7 9" key="3">
    <citation type="journal article" date="2018" name="Nat. Commun.">
        <title>Genomic insights into multidrug-resistance, mating and virulence in Candida auris and related emerging species.</title>
        <authorList>
            <person name="Munoz J.F."/>
            <person name="Gade L."/>
            <person name="Chow N.A."/>
            <person name="Loparev V.N."/>
            <person name="Juieng P."/>
            <person name="Berkow E.L."/>
            <person name="Farrer R.A."/>
            <person name="Litvintseva A.P."/>
            <person name="Cuomo C.A."/>
        </authorList>
    </citation>
    <scope>GENOME REANNOTATION</scope>
    <source>
        <strain evidence="7 9">B8441</strain>
    </source>
</reference>
<keyword evidence="2 6" id="KW-0812">Transmembrane</keyword>
<dbReference type="VEuPathDB" id="FungiDB:CJI97_001756"/>
<dbReference type="AlphaFoldDB" id="A0A2H1A1S5"/>
<reference evidence="7" key="4">
    <citation type="submission" date="2024-03" db="EMBL/GenBank/DDBJ databases">
        <title>Improved genome assembly of Candida auris strain B8441 and annotation of B11205.</title>
        <authorList>
            <person name="Cauldron N.C."/>
            <person name="Shea T."/>
            <person name="Cuomo C.A."/>
        </authorList>
    </citation>
    <scope>NUCLEOTIDE SEQUENCE</scope>
    <source>
        <strain evidence="7">B8441</strain>
    </source>
</reference>
<evidence type="ECO:0000256" key="4">
    <source>
        <dbReference type="ARBA" id="ARBA00023136"/>
    </source>
</evidence>
<reference evidence="8" key="2">
    <citation type="submission" date="2017-11" db="EMBL/GenBank/DDBJ databases">
        <title>Candida auris genome assembly and annotation.</title>
        <authorList>
            <person name="Munoz J.F."/>
            <person name="Gade L.G."/>
            <person name="Chow N.A."/>
            <person name="Litvintseva A.P."/>
            <person name="Loparev V.N."/>
            <person name="Cuomo C.A."/>
        </authorList>
    </citation>
    <scope>NUCLEOTIDE SEQUENCE</scope>
    <source>
        <strain evidence="8">B8441</strain>
    </source>
</reference>
<evidence type="ECO:0000256" key="2">
    <source>
        <dbReference type="ARBA" id="ARBA00022692"/>
    </source>
</evidence>
<evidence type="ECO:0008006" key="10">
    <source>
        <dbReference type="Google" id="ProtNLM"/>
    </source>
</evidence>
<evidence type="ECO:0000256" key="3">
    <source>
        <dbReference type="ARBA" id="ARBA00022989"/>
    </source>
</evidence>
<dbReference type="OMA" id="LPPWYWV"/>
<dbReference type="STRING" id="498019.A0A2H1A1S5"/>
<sequence length="337" mass="39397">MDILPIINTPPVTRMWLGSILMVSSCISLSLVNPVKLYYVPGSTSWLRIFSTFSTWNPIGFTLLVQMMFLNNVCGNIERSYILELGMFPRKVVRQLDGAKRVRMKQKFERYRSLDFAWFLMQLAISCIVAAHLQQKVTGMFHVPPWLMGHVLDNVLLYIAGKLTPEEGLTMVIIAVKKRYAFWVFSVVNYVFSQEVADVPVMWTMSGTMATIKYILQGQVLWCTISKVIVGHFWWFLRYFILEDVYNESKTESREQWSVAFEQFETRDPVKEKFQNMVGDFIRFLVIPPWYAIEIRKLLNEEPQEPQEEPVEQREVQEDLAQEVPVQEEPVQELDAR</sequence>
<feature type="transmembrane region" description="Helical" evidence="6">
    <location>
        <begin position="113"/>
        <end position="133"/>
    </location>
</feature>
<keyword evidence="3 6" id="KW-1133">Transmembrane helix</keyword>
<accession>A0A2H1A1S5</accession>
<feature type="region of interest" description="Disordered" evidence="5">
    <location>
        <begin position="303"/>
        <end position="337"/>
    </location>
</feature>
<dbReference type="VEuPathDB" id="FungiDB:CJI96_0000022"/>
<comment type="subcellular location">
    <subcellularLocation>
        <location evidence="1">Membrane</location>
        <topology evidence="1">Multi-pass membrane protein</topology>
    </subcellularLocation>
</comment>
<name>A0A2H1A1S5_CANAR</name>
<proteinExistence type="predicted"/>
<evidence type="ECO:0000313" key="7">
    <source>
        <dbReference type="EMBL" id="KAK8441713.1"/>
    </source>
</evidence>
<feature type="transmembrane region" description="Helical" evidence="6">
    <location>
        <begin position="215"/>
        <end position="237"/>
    </location>
</feature>
<keyword evidence="4 6" id="KW-0472">Membrane</keyword>
<dbReference type="PANTHER" id="PTHR11009">
    <property type="entry name" value="DER1-LIKE PROTEIN, DERLIN"/>
    <property type="match status" value="1"/>
</dbReference>
<dbReference type="EMBL" id="PEKT03000001">
    <property type="protein sequence ID" value="KAK8441713.1"/>
    <property type="molecule type" value="Genomic_DNA"/>
</dbReference>
<evidence type="ECO:0000256" key="6">
    <source>
        <dbReference type="SAM" id="Phobius"/>
    </source>
</evidence>